<sequence length="252" mass="28644">MKSVFYLLIPFLTINSAYAQTLTGIVQSSEDGLSIEGAHVVNISKNEMAISSQMGNFTIVGEIGDTLIVSNINYIKRQFIVNTKNRISILLTPNLIQLEEVIVSNLPKTANDFRKKLIAMPMQDNGKFLPYGMKPAKTRSEIPPLYNRSLNSGLGYVVMNPLKSITRKLSSEYQEKVKYYALKADEDDKILRDKKFNRALVASLTKLEADELTNFIHFMDLADSFISNASDYEIAKRIQEELKKYQNEERKE</sequence>
<accession>E4TQ68</accession>
<feature type="chain" id="PRO_5005673809" evidence="1">
    <location>
        <begin position="20"/>
        <end position="252"/>
    </location>
</feature>
<name>E4TQ68_MARTH</name>
<dbReference type="KEGG" id="mtt:Ftrac_1625"/>
<keyword evidence="3" id="KW-1185">Reference proteome</keyword>
<dbReference type="HOGENOM" id="CLU_1072850_0_0_10"/>
<evidence type="ECO:0000313" key="2">
    <source>
        <dbReference type="EMBL" id="ADR21614.1"/>
    </source>
</evidence>
<dbReference type="SUPFAM" id="SSF49464">
    <property type="entry name" value="Carboxypeptidase regulatory domain-like"/>
    <property type="match status" value="1"/>
</dbReference>
<dbReference type="AlphaFoldDB" id="E4TQ68"/>
<keyword evidence="1" id="KW-0732">Signal</keyword>
<evidence type="ECO:0000256" key="1">
    <source>
        <dbReference type="SAM" id="SignalP"/>
    </source>
</evidence>
<protein>
    <submittedName>
        <fullName evidence="2">Uncharacterized protein</fullName>
    </submittedName>
</protein>
<dbReference type="Proteomes" id="UP000008720">
    <property type="component" value="Chromosome"/>
</dbReference>
<dbReference type="EMBL" id="CP002349">
    <property type="protein sequence ID" value="ADR21614.1"/>
    <property type="molecule type" value="Genomic_DNA"/>
</dbReference>
<feature type="signal peptide" evidence="1">
    <location>
        <begin position="1"/>
        <end position="19"/>
    </location>
</feature>
<gene>
    <name evidence="2" type="ordered locus">Ftrac_1625</name>
</gene>
<dbReference type="InterPro" id="IPR008969">
    <property type="entry name" value="CarboxyPept-like_regulatory"/>
</dbReference>
<evidence type="ECO:0000313" key="3">
    <source>
        <dbReference type="Proteomes" id="UP000008720"/>
    </source>
</evidence>
<dbReference type="STRING" id="643867.Ftrac_1625"/>
<proteinExistence type="predicted"/>
<dbReference type="OrthoDB" id="1116175at2"/>
<dbReference type="RefSeq" id="WP_013453761.1">
    <property type="nucleotide sequence ID" value="NC_014759.1"/>
</dbReference>
<reference evidence="2 3" key="1">
    <citation type="journal article" date="2011" name="Stand. Genomic Sci.">
        <title>Complete genome sequence of Marivirga tractuosa type strain (H-43).</title>
        <authorList>
            <person name="Pagani I."/>
            <person name="Chertkov O."/>
            <person name="Lapidus A."/>
            <person name="Lucas S."/>
            <person name="Del Rio T.G."/>
            <person name="Tice H."/>
            <person name="Copeland A."/>
            <person name="Cheng J.F."/>
            <person name="Nolan M."/>
            <person name="Saunders E."/>
            <person name="Pitluck S."/>
            <person name="Held B."/>
            <person name="Goodwin L."/>
            <person name="Liolios K."/>
            <person name="Ovchinikova G."/>
            <person name="Ivanova N."/>
            <person name="Mavromatis K."/>
            <person name="Pati A."/>
            <person name="Chen A."/>
            <person name="Palaniappan K."/>
            <person name="Land M."/>
            <person name="Hauser L."/>
            <person name="Jeffries C.D."/>
            <person name="Detter J.C."/>
            <person name="Han C."/>
            <person name="Tapia R."/>
            <person name="Ngatchou-Djao O.D."/>
            <person name="Rohde M."/>
            <person name="Goker M."/>
            <person name="Spring S."/>
            <person name="Sikorski J."/>
            <person name="Woyke T."/>
            <person name="Bristow J."/>
            <person name="Eisen J.A."/>
            <person name="Markowitz V."/>
            <person name="Hugenholtz P."/>
            <person name="Klenk H.P."/>
            <person name="Kyrpides N.C."/>
        </authorList>
    </citation>
    <scope>NUCLEOTIDE SEQUENCE [LARGE SCALE GENOMIC DNA]</scope>
    <source>
        <strain evidence="3">ATCC 23168 / DSM 4126 / NBRC 15989 / NCIMB 1408 / VKM B-1430 / H-43</strain>
    </source>
</reference>
<organism evidence="2 3">
    <name type="scientific">Marivirga tractuosa (strain ATCC 23168 / DSM 4126 / NBRC 15989 / NCIMB 1408 / VKM B-1430 / H-43)</name>
    <name type="common">Microscilla tractuosa</name>
    <name type="synonym">Flexibacter tractuosus</name>
    <dbReference type="NCBI Taxonomy" id="643867"/>
    <lineage>
        <taxon>Bacteria</taxon>
        <taxon>Pseudomonadati</taxon>
        <taxon>Bacteroidota</taxon>
        <taxon>Cytophagia</taxon>
        <taxon>Cytophagales</taxon>
        <taxon>Marivirgaceae</taxon>
        <taxon>Marivirga</taxon>
    </lineage>
</organism>